<evidence type="ECO:0000256" key="4">
    <source>
        <dbReference type="SAM" id="MobiDB-lite"/>
    </source>
</evidence>
<organism evidence="6 7">
    <name type="scientific">Zophobas morio</name>
    <dbReference type="NCBI Taxonomy" id="2755281"/>
    <lineage>
        <taxon>Eukaryota</taxon>
        <taxon>Metazoa</taxon>
        <taxon>Ecdysozoa</taxon>
        <taxon>Arthropoda</taxon>
        <taxon>Hexapoda</taxon>
        <taxon>Insecta</taxon>
        <taxon>Pterygota</taxon>
        <taxon>Neoptera</taxon>
        <taxon>Endopterygota</taxon>
        <taxon>Coleoptera</taxon>
        <taxon>Polyphaga</taxon>
        <taxon>Cucujiformia</taxon>
        <taxon>Tenebrionidae</taxon>
        <taxon>Zophobas</taxon>
    </lineage>
</organism>
<name>A0AA38HX59_9CUCU</name>
<feature type="compositionally biased region" description="Basic and acidic residues" evidence="4">
    <location>
        <begin position="477"/>
        <end position="497"/>
    </location>
</feature>
<reference evidence="6" key="1">
    <citation type="journal article" date="2023" name="G3 (Bethesda)">
        <title>Whole genome assemblies of Zophobas morio and Tenebrio molitor.</title>
        <authorList>
            <person name="Kaur S."/>
            <person name="Stinson S.A."/>
            <person name="diCenzo G.C."/>
        </authorList>
    </citation>
    <scope>NUCLEOTIDE SEQUENCE</scope>
    <source>
        <strain evidence="6">QUZm001</strain>
    </source>
</reference>
<evidence type="ECO:0000259" key="5">
    <source>
        <dbReference type="PROSITE" id="PS50102"/>
    </source>
</evidence>
<keyword evidence="1" id="KW-0677">Repeat</keyword>
<feature type="domain" description="RRM" evidence="5">
    <location>
        <begin position="198"/>
        <end position="279"/>
    </location>
</feature>
<dbReference type="PANTHER" id="PTHR23189">
    <property type="entry name" value="RNA RECOGNITION MOTIF-CONTAINING"/>
    <property type="match status" value="1"/>
</dbReference>
<keyword evidence="7" id="KW-1185">Reference proteome</keyword>
<evidence type="ECO:0000256" key="2">
    <source>
        <dbReference type="ARBA" id="ARBA00022884"/>
    </source>
</evidence>
<evidence type="ECO:0000256" key="1">
    <source>
        <dbReference type="ARBA" id="ARBA00022737"/>
    </source>
</evidence>
<feature type="compositionally biased region" description="Basic and acidic residues" evidence="4">
    <location>
        <begin position="16"/>
        <end position="35"/>
    </location>
</feature>
<dbReference type="Pfam" id="PF00076">
    <property type="entry name" value="RRM_1"/>
    <property type="match status" value="2"/>
</dbReference>
<dbReference type="Gene3D" id="3.30.70.330">
    <property type="match status" value="2"/>
</dbReference>
<feature type="region of interest" description="Disordered" evidence="4">
    <location>
        <begin position="448"/>
        <end position="497"/>
    </location>
</feature>
<dbReference type="AlphaFoldDB" id="A0AA38HX59"/>
<feature type="compositionally biased region" description="Low complexity" evidence="4">
    <location>
        <begin position="1"/>
        <end position="15"/>
    </location>
</feature>
<dbReference type="GO" id="GO:0003723">
    <property type="term" value="F:RNA binding"/>
    <property type="evidence" value="ECO:0007669"/>
    <property type="project" value="UniProtKB-UniRule"/>
</dbReference>
<dbReference type="InterPro" id="IPR035979">
    <property type="entry name" value="RBD_domain_sf"/>
</dbReference>
<evidence type="ECO:0000313" key="7">
    <source>
        <dbReference type="Proteomes" id="UP001168821"/>
    </source>
</evidence>
<dbReference type="SUPFAM" id="SSF54928">
    <property type="entry name" value="RNA-binding domain, RBD"/>
    <property type="match status" value="1"/>
</dbReference>
<dbReference type="EMBL" id="JALNTZ010000007">
    <property type="protein sequence ID" value="KAJ3644471.1"/>
    <property type="molecule type" value="Genomic_DNA"/>
</dbReference>
<dbReference type="CDD" id="cd12945">
    <property type="entry name" value="NOPS_NONA_like"/>
    <property type="match status" value="1"/>
</dbReference>
<sequence>MASPARNSPNNPPDNVKSEDRGEDIQEHSNFEQNRRGGGRGRRRGGGPPFQRFNNPRGRRGFGRSGPGGPPRRLDDSGGPEQEPEIHKESRFQDKLMDKLSQISGPAVDLPPLDIIEKKFSGRNRLYIGNLSPDITEADLQDLLGKCGEFAELFVNKEKNFAFVKFDYYASCERAKRELDGQVLKGKNLKIRFAPNNASIKVKNLANFVSNELLNYAFGVFGEVERAIVCVDERGKPTGEGIVEFARKGYALHAIRKCTERCFFLTESLRPVVVEPYEYTNDTDGFPEKYLPKRNPEYLKARSKGPRLAEMSSFEHEYGLRWKQLLDLFAQKEEGLKKELQMEMEKLEAQMEYARYEHETEMLREELRARELDRERQKQEWEMKERQVEEQRRRNEEQIRRQEESLQARMIHHDEEMRRRQQENNLFMQAHQLHNILDEQEQAFQKPERFESGMDGRDGYGDTKDEDGNMGQPSNSFRRDRWITDRRDDFMPKRRRF</sequence>
<dbReference type="InterPro" id="IPR012677">
    <property type="entry name" value="Nucleotide-bd_a/b_plait_sf"/>
</dbReference>
<dbReference type="Proteomes" id="UP001168821">
    <property type="component" value="Unassembled WGS sequence"/>
</dbReference>
<feature type="compositionally biased region" description="Basic and acidic residues" evidence="4">
    <location>
        <begin position="448"/>
        <end position="467"/>
    </location>
</feature>
<dbReference type="Pfam" id="PF08075">
    <property type="entry name" value="NOPS"/>
    <property type="match status" value="1"/>
</dbReference>
<dbReference type="PROSITE" id="PS50102">
    <property type="entry name" value="RRM"/>
    <property type="match status" value="2"/>
</dbReference>
<dbReference type="InterPro" id="IPR000504">
    <property type="entry name" value="RRM_dom"/>
</dbReference>
<evidence type="ECO:0000256" key="3">
    <source>
        <dbReference type="PROSITE-ProRule" id="PRU00176"/>
    </source>
</evidence>
<keyword evidence="2 3" id="KW-0694">RNA-binding</keyword>
<dbReference type="FunFam" id="3.30.70.330:FF:000043">
    <property type="entry name" value="paraspeckle component 1 isoform X1"/>
    <property type="match status" value="1"/>
</dbReference>
<dbReference type="Gene3D" id="6.10.250.1170">
    <property type="match status" value="1"/>
</dbReference>
<feature type="domain" description="RRM" evidence="5">
    <location>
        <begin position="124"/>
        <end position="196"/>
    </location>
</feature>
<accession>A0AA38HX59</accession>
<proteinExistence type="predicted"/>
<evidence type="ECO:0000313" key="6">
    <source>
        <dbReference type="EMBL" id="KAJ3644471.1"/>
    </source>
</evidence>
<protein>
    <recommendedName>
        <fullName evidence="5">RRM domain-containing protein</fullName>
    </recommendedName>
</protein>
<comment type="caution">
    <text evidence="6">The sequence shown here is derived from an EMBL/GenBank/DDBJ whole genome shotgun (WGS) entry which is preliminary data.</text>
</comment>
<feature type="region of interest" description="Disordered" evidence="4">
    <location>
        <begin position="1"/>
        <end position="91"/>
    </location>
</feature>
<gene>
    <name evidence="6" type="ORF">Zmor_022198</name>
</gene>
<feature type="region of interest" description="Disordered" evidence="4">
    <location>
        <begin position="374"/>
        <end position="405"/>
    </location>
</feature>
<dbReference type="InterPro" id="IPR012975">
    <property type="entry name" value="NOPS"/>
</dbReference>
<dbReference type="SMART" id="SM00360">
    <property type="entry name" value="RRM"/>
    <property type="match status" value="2"/>
</dbReference>